<evidence type="ECO:0000313" key="2">
    <source>
        <dbReference type="Proteomes" id="UP001375240"/>
    </source>
</evidence>
<accession>A0AAV9UEQ6</accession>
<dbReference type="AlphaFoldDB" id="A0AAV9UEQ6"/>
<dbReference type="GO" id="GO:0005829">
    <property type="term" value="C:cytosol"/>
    <property type="evidence" value="ECO:0007669"/>
    <property type="project" value="TreeGrafter"/>
</dbReference>
<keyword evidence="2" id="KW-1185">Reference proteome</keyword>
<reference evidence="1 2" key="1">
    <citation type="submission" date="2019-10" db="EMBL/GenBank/DDBJ databases">
        <authorList>
            <person name="Palmer J.M."/>
        </authorList>
    </citation>
    <scope>NUCLEOTIDE SEQUENCE [LARGE SCALE GENOMIC DNA]</scope>
    <source>
        <strain evidence="1 2">TWF696</strain>
    </source>
</reference>
<dbReference type="Gene3D" id="3.40.50.150">
    <property type="entry name" value="Vaccinia Virus protein VP39"/>
    <property type="match status" value="1"/>
</dbReference>
<dbReference type="PANTHER" id="PTHR14614">
    <property type="entry name" value="HEPATOCELLULAR CARCINOMA-ASSOCIATED ANTIGEN"/>
    <property type="match status" value="1"/>
</dbReference>
<proteinExistence type="predicted"/>
<comment type="caution">
    <text evidence="1">The sequence shown here is derived from an EMBL/GenBank/DDBJ whole genome shotgun (WGS) entry which is preliminary data.</text>
</comment>
<dbReference type="InterPro" id="IPR019410">
    <property type="entry name" value="Methyltransf_16"/>
</dbReference>
<dbReference type="EMBL" id="JAVHNQ010000008">
    <property type="protein sequence ID" value="KAK6340696.1"/>
    <property type="molecule type" value="Genomic_DNA"/>
</dbReference>
<dbReference type="GO" id="GO:0008757">
    <property type="term" value="F:S-adenosylmethionine-dependent methyltransferase activity"/>
    <property type="evidence" value="ECO:0007669"/>
    <property type="project" value="UniProtKB-ARBA"/>
</dbReference>
<dbReference type="Proteomes" id="UP001375240">
    <property type="component" value="Unassembled WGS sequence"/>
</dbReference>
<evidence type="ECO:0000313" key="1">
    <source>
        <dbReference type="EMBL" id="KAK6340696.1"/>
    </source>
</evidence>
<dbReference type="SUPFAM" id="SSF53335">
    <property type="entry name" value="S-adenosyl-L-methionine-dependent methyltransferases"/>
    <property type="match status" value="1"/>
</dbReference>
<dbReference type="InterPro" id="IPR029063">
    <property type="entry name" value="SAM-dependent_MTases_sf"/>
</dbReference>
<sequence>MHFIRFLKLPTTATASHKSKTAASSSPGTVTISALITISTDLSESFFPGNASLRATLRADNGSRQLLASKSLSWTSGMRNLPVTLTYTPSAKDAPSLGIFCVSATENRADDMRGLFAKATETRILSAWSTPFNIIENGGKAEALVERKLQLSAGRMIRIWEETREDIARHIWPGGLAISSYLSTLPSPPTGALTTLTTLLSKPHLQVLELGAGCGLAGIALHTLLPSSSVAVTDLPITAEITTRNLSLLAEKDGDTGGSGGITYAPLDWAEPLPDWCAATTYDLILVADCTYNTASIPYLVSVLEQLYSSSPGVMVLLAHKVRHESEEMFFELAREKGLEKKEQVVFEIAGDTVDLYVIGSS</sequence>
<gene>
    <name evidence="1" type="ORF">TWF696_009019</name>
</gene>
<protein>
    <submittedName>
        <fullName evidence="1">Uncharacterized protein</fullName>
    </submittedName>
</protein>
<organism evidence="1 2">
    <name type="scientific">Orbilia brochopaga</name>
    <dbReference type="NCBI Taxonomy" id="3140254"/>
    <lineage>
        <taxon>Eukaryota</taxon>
        <taxon>Fungi</taxon>
        <taxon>Dikarya</taxon>
        <taxon>Ascomycota</taxon>
        <taxon>Pezizomycotina</taxon>
        <taxon>Orbiliomycetes</taxon>
        <taxon>Orbiliales</taxon>
        <taxon>Orbiliaceae</taxon>
        <taxon>Orbilia</taxon>
    </lineage>
</organism>
<dbReference type="PANTHER" id="PTHR14614:SF132">
    <property type="entry name" value="PROTEIN-LYSINE METHYLTRANSFERASE C42C1.13"/>
    <property type="match status" value="1"/>
</dbReference>
<name>A0AAV9UEQ6_9PEZI</name>
<dbReference type="Pfam" id="PF10294">
    <property type="entry name" value="Methyltransf_16"/>
    <property type="match status" value="1"/>
</dbReference>